<reference evidence="5" key="2">
    <citation type="submission" date="2015-01" db="EMBL/GenBank/DDBJ databases">
        <title>Evolutionary Origins and Diversification of the Mycorrhizal Mutualists.</title>
        <authorList>
            <consortium name="DOE Joint Genome Institute"/>
            <consortium name="Mycorrhizal Genomics Consortium"/>
            <person name="Kohler A."/>
            <person name="Kuo A."/>
            <person name="Nagy L.G."/>
            <person name="Floudas D."/>
            <person name="Copeland A."/>
            <person name="Barry K.W."/>
            <person name="Cichocki N."/>
            <person name="Veneault-Fourrey C."/>
            <person name="LaButti K."/>
            <person name="Lindquist E.A."/>
            <person name="Lipzen A."/>
            <person name="Lundell T."/>
            <person name="Morin E."/>
            <person name="Murat C."/>
            <person name="Riley R."/>
            <person name="Ohm R."/>
            <person name="Sun H."/>
            <person name="Tunlid A."/>
            <person name="Henrissat B."/>
            <person name="Grigoriev I.V."/>
            <person name="Hibbett D.S."/>
            <person name="Martin F."/>
        </authorList>
    </citation>
    <scope>NUCLEOTIDE SEQUENCE [LARGE SCALE GENOMIC DNA]</scope>
    <source>
        <strain evidence="5">MUT 4182</strain>
    </source>
</reference>
<dbReference type="PANTHER" id="PTHR47706:SF9">
    <property type="entry name" value="NMRA-LIKE DOMAIN-CONTAINING PROTEIN-RELATED"/>
    <property type="match status" value="1"/>
</dbReference>
<dbReference type="InterPro" id="IPR008030">
    <property type="entry name" value="NmrA-like"/>
</dbReference>
<dbReference type="Gene3D" id="3.40.50.720">
    <property type="entry name" value="NAD(P)-binding Rossmann-like Domain"/>
    <property type="match status" value="1"/>
</dbReference>
<dbReference type="InterPro" id="IPR051609">
    <property type="entry name" value="NmrA/Isoflavone_reductase-like"/>
</dbReference>
<evidence type="ECO:0000259" key="3">
    <source>
        <dbReference type="Pfam" id="PF05368"/>
    </source>
</evidence>
<feature type="domain" description="NmrA-like" evidence="3">
    <location>
        <begin position="4"/>
        <end position="250"/>
    </location>
</feature>
<dbReference type="AlphaFoldDB" id="A0A0C3Q926"/>
<dbReference type="OrthoDB" id="5283654at2759"/>
<name>A0A0C3Q926_9AGAM</name>
<evidence type="ECO:0000256" key="2">
    <source>
        <dbReference type="ARBA" id="ARBA00023002"/>
    </source>
</evidence>
<dbReference type="SUPFAM" id="SSF51735">
    <property type="entry name" value="NAD(P)-binding Rossmann-fold domains"/>
    <property type="match status" value="1"/>
</dbReference>
<evidence type="ECO:0000313" key="4">
    <source>
        <dbReference type="EMBL" id="KIO26435.1"/>
    </source>
</evidence>
<dbReference type="HOGENOM" id="CLU_058266_0_0_1"/>
<dbReference type="Pfam" id="PF05368">
    <property type="entry name" value="NmrA"/>
    <property type="match status" value="1"/>
</dbReference>
<keyword evidence="2" id="KW-0560">Oxidoreductase</keyword>
<protein>
    <recommendedName>
        <fullName evidence="3">NmrA-like domain-containing protein</fullName>
    </recommendedName>
</protein>
<dbReference type="Proteomes" id="UP000054248">
    <property type="component" value="Unassembled WGS sequence"/>
</dbReference>
<proteinExistence type="predicted"/>
<dbReference type="InterPro" id="IPR036291">
    <property type="entry name" value="NAD(P)-bd_dom_sf"/>
</dbReference>
<dbReference type="STRING" id="1051891.A0A0C3Q926"/>
<accession>A0A0C3Q926</accession>
<sequence>MTINVAIAGATGHLGPYVVRAFLEPSIHPLQVKRVVAFTRNATSDSAKDLETRGAEVIEGAPTVQDLKGIDVFINVLSDKVSVDVRDTYAQAAAEAGVKVYFPNEFVADARLLDFEHPLYKMKVTHAKRARELGSGKMKVVSVYSGQFLDYLFWGGAMIGLDTVNRTYTVSGLPANKFGITSMADVGTALARFSILAAENPASVPDHVRLSGDAVSFAELATVVGNERGETIEVKSTSAAETKQKLIDNPADFLSLVRYMLGSGVTDFSKENENELVNPGQSLWRWRTVADAVKENKGVHRPPPTN</sequence>
<reference evidence="4 5" key="1">
    <citation type="submission" date="2014-04" db="EMBL/GenBank/DDBJ databases">
        <authorList>
            <consortium name="DOE Joint Genome Institute"/>
            <person name="Kuo A."/>
            <person name="Girlanda M."/>
            <person name="Perotto S."/>
            <person name="Kohler A."/>
            <person name="Nagy L.G."/>
            <person name="Floudas D."/>
            <person name="Copeland A."/>
            <person name="Barry K.W."/>
            <person name="Cichocki N."/>
            <person name="Veneault-Fourrey C."/>
            <person name="LaButti K."/>
            <person name="Lindquist E.A."/>
            <person name="Lipzen A."/>
            <person name="Lundell T."/>
            <person name="Morin E."/>
            <person name="Murat C."/>
            <person name="Sun H."/>
            <person name="Tunlid A."/>
            <person name="Henrissat B."/>
            <person name="Grigoriev I.V."/>
            <person name="Hibbett D.S."/>
            <person name="Martin F."/>
            <person name="Nordberg H.P."/>
            <person name="Cantor M.N."/>
            <person name="Hua S.X."/>
        </authorList>
    </citation>
    <scope>NUCLEOTIDE SEQUENCE [LARGE SCALE GENOMIC DNA]</scope>
    <source>
        <strain evidence="4 5">MUT 4182</strain>
    </source>
</reference>
<dbReference type="GO" id="GO:0016491">
    <property type="term" value="F:oxidoreductase activity"/>
    <property type="evidence" value="ECO:0007669"/>
    <property type="project" value="UniProtKB-KW"/>
</dbReference>
<organism evidence="4 5">
    <name type="scientific">Tulasnella calospora MUT 4182</name>
    <dbReference type="NCBI Taxonomy" id="1051891"/>
    <lineage>
        <taxon>Eukaryota</taxon>
        <taxon>Fungi</taxon>
        <taxon>Dikarya</taxon>
        <taxon>Basidiomycota</taxon>
        <taxon>Agaricomycotina</taxon>
        <taxon>Agaricomycetes</taxon>
        <taxon>Cantharellales</taxon>
        <taxon>Tulasnellaceae</taxon>
        <taxon>Tulasnella</taxon>
    </lineage>
</organism>
<gene>
    <name evidence="4" type="ORF">M407DRAFT_24284</name>
</gene>
<keyword evidence="5" id="KW-1185">Reference proteome</keyword>
<keyword evidence="1" id="KW-0521">NADP</keyword>
<dbReference type="Gene3D" id="3.90.25.10">
    <property type="entry name" value="UDP-galactose 4-epimerase, domain 1"/>
    <property type="match status" value="1"/>
</dbReference>
<dbReference type="PANTHER" id="PTHR47706">
    <property type="entry name" value="NMRA-LIKE FAMILY PROTEIN"/>
    <property type="match status" value="1"/>
</dbReference>
<dbReference type="EMBL" id="KN823024">
    <property type="protein sequence ID" value="KIO26435.1"/>
    <property type="molecule type" value="Genomic_DNA"/>
</dbReference>
<evidence type="ECO:0000313" key="5">
    <source>
        <dbReference type="Proteomes" id="UP000054248"/>
    </source>
</evidence>
<evidence type="ECO:0000256" key="1">
    <source>
        <dbReference type="ARBA" id="ARBA00022857"/>
    </source>
</evidence>